<dbReference type="HAMAP" id="MF_00306">
    <property type="entry name" value="SRP54"/>
    <property type="match status" value="1"/>
</dbReference>
<evidence type="ECO:0000259" key="11">
    <source>
        <dbReference type="PROSITE" id="PS00300"/>
    </source>
</evidence>
<feature type="binding site" evidence="9">
    <location>
        <begin position="138"/>
        <end position="145"/>
    </location>
    <ligand>
        <name>GTP</name>
        <dbReference type="ChEBI" id="CHEBI:37565"/>
    </ligand>
</feature>
<dbReference type="PATRIC" id="fig|267850.7.peg.907"/>
<comment type="function">
    <text evidence="9">Involved in targeting and insertion of nascent membrane proteins into the cytoplasmic membrane. Binds to the hydrophobic signal sequence of the ribosome-nascent chain (RNC) as it emerges from the ribosomes. The SRP-RNC complex is then targeted to the cytoplasmic membrane where it interacts with the SRP receptor FtsY. Interaction with FtsY leads to the transfer of the RNC complex to the Sec translocase for insertion into the membrane, the hydrolysis of GTP by both Ffh and FtsY, and the dissociation of the SRP-FtsY complex into the individual components.</text>
</comment>
<dbReference type="PROSITE" id="PS00300">
    <property type="entry name" value="SRP54"/>
    <property type="match status" value="1"/>
</dbReference>
<keyword evidence="13" id="KW-1185">Reference proteome</keyword>
<evidence type="ECO:0000256" key="1">
    <source>
        <dbReference type="ARBA" id="ARBA00005450"/>
    </source>
</evidence>
<dbReference type="GO" id="GO:0006614">
    <property type="term" value="P:SRP-dependent cotranslational protein targeting to membrane"/>
    <property type="evidence" value="ECO:0007669"/>
    <property type="project" value="InterPro"/>
</dbReference>
<comment type="domain">
    <text evidence="9">Composed of three domains: the N-terminal N domain, which is responsible for interactions with the ribosome, the central G domain, which binds GTP, and the C-terminal M domain, which binds the RNA and the signal sequence of the RNC.</text>
</comment>
<evidence type="ECO:0000256" key="10">
    <source>
        <dbReference type="SAM" id="Coils"/>
    </source>
</evidence>
<evidence type="ECO:0000313" key="12">
    <source>
        <dbReference type="EMBL" id="KDE40321.1"/>
    </source>
</evidence>
<comment type="subcellular location">
    <subcellularLocation>
        <location evidence="9">Cytoplasm</location>
    </subcellularLocation>
    <text evidence="9">The SRP-RNC complex is targeted to the cytoplasmic membrane.</text>
</comment>
<keyword evidence="6 9" id="KW-0733">Signal recognition particle</keyword>
<dbReference type="InterPro" id="IPR003593">
    <property type="entry name" value="AAA+_ATPase"/>
</dbReference>
<feature type="binding site" evidence="9">
    <location>
        <begin position="221"/>
        <end position="225"/>
    </location>
    <ligand>
        <name>GTP</name>
        <dbReference type="ChEBI" id="CHEBI:37565"/>
    </ligand>
</feature>
<dbReference type="InterPro" id="IPR042101">
    <property type="entry name" value="SRP54_N_sf"/>
</dbReference>
<evidence type="ECO:0000256" key="4">
    <source>
        <dbReference type="ARBA" id="ARBA00022884"/>
    </source>
</evidence>
<organism evidence="12 13">
    <name type="scientific">Nitrincola lacisaponensis</name>
    <dbReference type="NCBI Taxonomy" id="267850"/>
    <lineage>
        <taxon>Bacteria</taxon>
        <taxon>Pseudomonadati</taxon>
        <taxon>Pseudomonadota</taxon>
        <taxon>Gammaproteobacteria</taxon>
        <taxon>Oceanospirillales</taxon>
        <taxon>Oceanospirillaceae</taxon>
        <taxon>Nitrincola</taxon>
    </lineage>
</organism>
<dbReference type="Pfam" id="PF02881">
    <property type="entry name" value="SRP54_N"/>
    <property type="match status" value="1"/>
</dbReference>
<dbReference type="GO" id="GO:0003924">
    <property type="term" value="F:GTPase activity"/>
    <property type="evidence" value="ECO:0007669"/>
    <property type="project" value="UniProtKB-UniRule"/>
</dbReference>
<keyword evidence="3 9" id="KW-0378">Hydrolase</keyword>
<dbReference type="AlphaFoldDB" id="A0A063Y6C2"/>
<dbReference type="STRING" id="267850.ADINL_0913"/>
<dbReference type="GO" id="GO:0048500">
    <property type="term" value="C:signal recognition particle"/>
    <property type="evidence" value="ECO:0007669"/>
    <property type="project" value="UniProtKB-UniRule"/>
</dbReference>
<feature type="binding site" evidence="9">
    <location>
        <begin position="279"/>
        <end position="282"/>
    </location>
    <ligand>
        <name>GTP</name>
        <dbReference type="ChEBI" id="CHEBI:37565"/>
    </ligand>
</feature>
<dbReference type="SUPFAM" id="SSF52540">
    <property type="entry name" value="P-loop containing nucleoside triphosphate hydrolases"/>
    <property type="match status" value="1"/>
</dbReference>
<dbReference type="Pfam" id="PF02978">
    <property type="entry name" value="SRP_SPB"/>
    <property type="match status" value="1"/>
</dbReference>
<evidence type="ECO:0000313" key="13">
    <source>
        <dbReference type="Proteomes" id="UP000027318"/>
    </source>
</evidence>
<evidence type="ECO:0000256" key="3">
    <source>
        <dbReference type="ARBA" id="ARBA00022801"/>
    </source>
</evidence>
<keyword evidence="5 9" id="KW-0342">GTP-binding</keyword>
<protein>
    <recommendedName>
        <fullName evidence="9">Signal recognition particle protein</fullName>
        <ecNumber evidence="9">3.6.5.4</ecNumber>
    </recommendedName>
    <alternativeName>
        <fullName evidence="9">Fifty-four homolog</fullName>
    </alternativeName>
</protein>
<dbReference type="Gene3D" id="3.40.50.300">
    <property type="entry name" value="P-loop containing nucleotide triphosphate hydrolases"/>
    <property type="match status" value="1"/>
</dbReference>
<keyword evidence="10" id="KW-0175">Coiled coil</keyword>
<keyword evidence="7 9" id="KW-0687">Ribonucleoprotein</keyword>
<dbReference type="PANTHER" id="PTHR11564:SF5">
    <property type="entry name" value="SIGNAL RECOGNITION PARTICLE SUBUNIT SRP54"/>
    <property type="match status" value="1"/>
</dbReference>
<feature type="domain" description="SRP54-type proteins GTP-binding" evidence="11">
    <location>
        <begin position="300"/>
        <end position="313"/>
    </location>
</feature>
<keyword evidence="2 9" id="KW-0547">Nucleotide-binding</keyword>
<keyword evidence="4 9" id="KW-0694">RNA-binding</keyword>
<dbReference type="SMART" id="SM00382">
    <property type="entry name" value="AAA"/>
    <property type="match status" value="1"/>
</dbReference>
<comment type="caution">
    <text evidence="12">The sequence shown here is derived from an EMBL/GenBank/DDBJ whole genome shotgun (WGS) entry which is preliminary data.</text>
</comment>
<evidence type="ECO:0000256" key="2">
    <source>
        <dbReference type="ARBA" id="ARBA00022741"/>
    </source>
</evidence>
<sequence>MGRDLYNARQYSFRGCCLRQTQREGIFQRYGMFDNLTQRLTQTLRSVTGQARLTEENIKGTLREVRMALLEADVALPVVKAFIDSVKERAVGQEVSKSLSPGQVFVKIVNEELIKVMGEANAELDLSTTPPAVVMMAGLQGAGKTTSVAKLSRFLKERKKKKVLVVSADVYRPAAIRQLETLAADVGVDFFPSDASQKPIDIVNAAIRHARLQHHDVLLVDTAGRLAIDDAMMAEIRDLHAAVQPVETLFVVDAMTGQDAANTARAFNEVLPLTGVVLTKTDGDARGGAALSVRHITGKPIKFLGVGEKTDALEAFHPDRVASRILGMGDVLSLIEEAEQKIDKAKAEKLAKKITKGKGFDLEDFREQIQQMGNMGGMMGMLEKLPGMGQMAQAAQAAQAEKGMKQFEVIINSMTPKERRNPDIISGSRKRRIALGSGTQIQDVNRLLKQHKQMAKMMKKFGSKSGMTKLARGMKGMMPPGMGGGGGFPRF</sequence>
<dbReference type="InterPro" id="IPR036891">
    <property type="entry name" value="Signal_recog_part_SRP54_M_sf"/>
</dbReference>
<dbReference type="SMART" id="SM00962">
    <property type="entry name" value="SRP54"/>
    <property type="match status" value="1"/>
</dbReference>
<dbReference type="InterPro" id="IPR013822">
    <property type="entry name" value="Signal_recog_particl_SRP54_hlx"/>
</dbReference>
<dbReference type="GO" id="GO:0005525">
    <property type="term" value="F:GTP binding"/>
    <property type="evidence" value="ECO:0007669"/>
    <property type="project" value="UniProtKB-UniRule"/>
</dbReference>
<dbReference type="GO" id="GO:0008312">
    <property type="term" value="F:7S RNA binding"/>
    <property type="evidence" value="ECO:0007669"/>
    <property type="project" value="InterPro"/>
</dbReference>
<dbReference type="Proteomes" id="UP000027318">
    <property type="component" value="Unassembled WGS sequence"/>
</dbReference>
<dbReference type="PANTHER" id="PTHR11564">
    <property type="entry name" value="SIGNAL RECOGNITION PARTICLE 54K PROTEIN SRP54"/>
    <property type="match status" value="1"/>
</dbReference>
<accession>A0A063Y6C2</accession>
<keyword evidence="9" id="KW-0963">Cytoplasm</keyword>
<evidence type="ECO:0000256" key="9">
    <source>
        <dbReference type="HAMAP-Rule" id="MF_00306"/>
    </source>
</evidence>
<dbReference type="EC" id="3.6.5.4" evidence="9"/>
<evidence type="ECO:0000256" key="5">
    <source>
        <dbReference type="ARBA" id="ARBA00023134"/>
    </source>
</evidence>
<gene>
    <name evidence="9" type="primary">ffh</name>
    <name evidence="12" type="ORF">ADINL_0913</name>
</gene>
<evidence type="ECO:0000256" key="8">
    <source>
        <dbReference type="ARBA" id="ARBA00048027"/>
    </source>
</evidence>
<dbReference type="FunFam" id="3.40.50.300:FF:000022">
    <property type="entry name" value="Signal recognition particle 54 kDa subunit"/>
    <property type="match status" value="1"/>
</dbReference>
<dbReference type="CDD" id="cd18539">
    <property type="entry name" value="SRP_G"/>
    <property type="match status" value="1"/>
</dbReference>
<reference evidence="12 13" key="1">
    <citation type="journal article" date="2005" name="Int. J. Syst. Evol. Microbiol.">
        <title>Nitrincola lacisaponensis gen. nov., sp. nov., a novel alkaliphilic bacterium isolated from an alkaline, saline lake.</title>
        <authorList>
            <person name="Dimitriu P.A."/>
            <person name="Shukla S.K."/>
            <person name="Conradt J."/>
            <person name="Marquez M.C."/>
            <person name="Ventosa A."/>
            <person name="Maglia A."/>
            <person name="Peyton B.M."/>
            <person name="Pinkart H.C."/>
            <person name="Mormile M.R."/>
        </authorList>
    </citation>
    <scope>NUCLEOTIDE SEQUENCE [LARGE SCALE GENOMIC DNA]</scope>
    <source>
        <strain evidence="12 13">4CA</strain>
    </source>
</reference>
<comment type="similarity">
    <text evidence="1 9">Belongs to the GTP-binding SRP family. SRP54 subfamily.</text>
</comment>
<evidence type="ECO:0000256" key="6">
    <source>
        <dbReference type="ARBA" id="ARBA00023135"/>
    </source>
</evidence>
<dbReference type="InterPro" id="IPR000897">
    <property type="entry name" value="SRP54_GTPase_dom"/>
</dbReference>
<dbReference type="InterPro" id="IPR004125">
    <property type="entry name" value="Signal_recog_particle_SRP54_M"/>
</dbReference>
<comment type="catalytic activity">
    <reaction evidence="8 9">
        <text>GTP + H2O = GDP + phosphate + H(+)</text>
        <dbReference type="Rhea" id="RHEA:19669"/>
        <dbReference type="ChEBI" id="CHEBI:15377"/>
        <dbReference type="ChEBI" id="CHEBI:15378"/>
        <dbReference type="ChEBI" id="CHEBI:37565"/>
        <dbReference type="ChEBI" id="CHEBI:43474"/>
        <dbReference type="ChEBI" id="CHEBI:58189"/>
        <dbReference type="EC" id="3.6.5.4"/>
    </reaction>
</comment>
<dbReference type="InterPro" id="IPR027417">
    <property type="entry name" value="P-loop_NTPase"/>
</dbReference>
<dbReference type="Gene3D" id="1.20.120.140">
    <property type="entry name" value="Signal recognition particle SRP54, nucleotide-binding domain"/>
    <property type="match status" value="1"/>
</dbReference>
<evidence type="ECO:0000256" key="7">
    <source>
        <dbReference type="ARBA" id="ARBA00023274"/>
    </source>
</evidence>
<name>A0A063Y6C2_9GAMM</name>
<dbReference type="Gene3D" id="1.10.260.30">
    <property type="entry name" value="Signal recognition particle, SRP54 subunit, M-domain"/>
    <property type="match status" value="1"/>
</dbReference>
<dbReference type="SMART" id="SM00963">
    <property type="entry name" value="SRP54_N"/>
    <property type="match status" value="1"/>
</dbReference>
<dbReference type="InterPro" id="IPR004780">
    <property type="entry name" value="SRP"/>
</dbReference>
<dbReference type="Pfam" id="PF00448">
    <property type="entry name" value="SRP54"/>
    <property type="match status" value="1"/>
</dbReference>
<comment type="subunit">
    <text evidence="9">Part of the signal recognition particle protein translocation system, which is composed of SRP and FtsY. SRP is a ribonucleoprotein composed of Ffh and a 4.5S RNA molecule.</text>
</comment>
<dbReference type="SUPFAM" id="SSF47446">
    <property type="entry name" value="Signal peptide-binding domain"/>
    <property type="match status" value="1"/>
</dbReference>
<dbReference type="EMBL" id="JMSZ01000016">
    <property type="protein sequence ID" value="KDE40321.1"/>
    <property type="molecule type" value="Genomic_DNA"/>
</dbReference>
<dbReference type="NCBIfam" id="TIGR00959">
    <property type="entry name" value="ffh"/>
    <property type="match status" value="1"/>
</dbReference>
<proteinExistence type="inferred from homology"/>
<feature type="coiled-coil region" evidence="10">
    <location>
        <begin position="328"/>
        <end position="355"/>
    </location>
</feature>
<dbReference type="InterPro" id="IPR022941">
    <property type="entry name" value="SRP54"/>
</dbReference>